<protein>
    <submittedName>
        <fullName evidence="2">SpoVA protein</fullName>
    </submittedName>
</protein>
<feature type="transmembrane region" description="Helical" evidence="1">
    <location>
        <begin position="27"/>
        <end position="48"/>
    </location>
</feature>
<keyword evidence="1" id="KW-0472">Membrane</keyword>
<dbReference type="EMBL" id="LK996017">
    <property type="protein sequence ID" value="CDX00615.1"/>
    <property type="molecule type" value="Genomic_DNA"/>
</dbReference>
<feature type="transmembrane region" description="Helical" evidence="1">
    <location>
        <begin position="88"/>
        <end position="106"/>
    </location>
</feature>
<accession>A0A098AWY2</accession>
<feature type="transmembrane region" description="Helical" evidence="1">
    <location>
        <begin position="54"/>
        <end position="76"/>
    </location>
</feature>
<dbReference type="Pfam" id="PF03862">
    <property type="entry name" value="SpoVAC_SpoVAEB"/>
    <property type="match status" value="1"/>
</dbReference>
<sequence>MADRHWQSAAVHQIVSERGILCMFKQIVSAFIVGGIFAVVGQSLISVISSLLGGFSMMVVLVTLLVLGMMGGVLFISGIYQKIEKIGAFGAILPLCGLVAAIGGIYSGAKINTGSTRDAVKEALLFVLYILGIGTILAVLVGVIAFYTI</sequence>
<reference evidence="2" key="1">
    <citation type="submission" date="2014-07" db="EMBL/GenBank/DDBJ databases">
        <authorList>
            <person name="Hornung V.Bastian."/>
        </authorList>
    </citation>
    <scope>NUCLEOTIDE SEQUENCE</scope>
    <source>
        <strain evidence="2">PCE-S</strain>
    </source>
</reference>
<proteinExistence type="predicted"/>
<evidence type="ECO:0000256" key="1">
    <source>
        <dbReference type="SAM" id="Phobius"/>
    </source>
</evidence>
<organism evidence="2">
    <name type="scientific">Desulfitobacterium hafniense</name>
    <name type="common">Desulfitobacterium frappieri</name>
    <dbReference type="NCBI Taxonomy" id="49338"/>
    <lineage>
        <taxon>Bacteria</taxon>
        <taxon>Bacillati</taxon>
        <taxon>Bacillota</taxon>
        <taxon>Clostridia</taxon>
        <taxon>Eubacteriales</taxon>
        <taxon>Desulfitobacteriaceae</taxon>
        <taxon>Desulfitobacterium</taxon>
    </lineage>
</organism>
<dbReference type="InterPro" id="IPR005562">
    <property type="entry name" value="SpoVA"/>
</dbReference>
<gene>
    <name evidence="2" type="ORF">DPCES_0728</name>
</gene>
<evidence type="ECO:0000313" key="2">
    <source>
        <dbReference type="EMBL" id="CDX00615.1"/>
    </source>
</evidence>
<dbReference type="PATRIC" id="fig|49338.4.peg.781"/>
<keyword evidence="1" id="KW-1133">Transmembrane helix</keyword>
<keyword evidence="1" id="KW-0812">Transmembrane</keyword>
<name>A0A098AWY2_DESHA</name>
<feature type="transmembrane region" description="Helical" evidence="1">
    <location>
        <begin position="126"/>
        <end position="147"/>
    </location>
</feature>
<dbReference type="AlphaFoldDB" id="A0A098AWY2"/>